<evidence type="ECO:0000256" key="3">
    <source>
        <dbReference type="ARBA" id="ARBA00022448"/>
    </source>
</evidence>
<dbReference type="AlphaFoldDB" id="A0AAV2Z6C3"/>
<dbReference type="Gene3D" id="1.20.5.210">
    <property type="entry name" value="Cytochrome b-c1 complex subunit 8"/>
    <property type="match status" value="1"/>
</dbReference>
<evidence type="ECO:0000256" key="7">
    <source>
        <dbReference type="ARBA" id="ARBA00022982"/>
    </source>
</evidence>
<comment type="function">
    <text evidence="11">Component of the ubiquinol-cytochrome c oxidoreductase, a multisubunit transmembrane complex that is part of the mitochondrial electron transport chain which drives oxidative phosphorylation. The complex plays an important role in the uptake of multiple carbon sources present in different host niches.</text>
</comment>
<sequence length="82" mass="9388">MGPSINLTKWWAKKAVETGRVTRHLSPYELNPVKSLIESIPSKTVRKVQENGLVLLPSFLLFVGTVKWAVKANDEHHREHWS</sequence>
<protein>
    <recommendedName>
        <fullName evidence="11">Cytochrome b-c1 complex subunit 8</fullName>
    </recommendedName>
    <alternativeName>
        <fullName evidence="11">Complex III subunit 8</fullName>
    </alternativeName>
</protein>
<organism evidence="12 13">
    <name type="scientific">Lagenidium giganteum</name>
    <dbReference type="NCBI Taxonomy" id="4803"/>
    <lineage>
        <taxon>Eukaryota</taxon>
        <taxon>Sar</taxon>
        <taxon>Stramenopiles</taxon>
        <taxon>Oomycota</taxon>
        <taxon>Peronosporomycetes</taxon>
        <taxon>Pythiales</taxon>
        <taxon>Pythiaceae</taxon>
    </lineage>
</organism>
<reference evidence="12" key="2">
    <citation type="journal article" date="2023" name="Microbiol Resour">
        <title>Decontamination and Annotation of the Draft Genome Sequence of the Oomycete Lagenidium giganteum ARSEF 373.</title>
        <authorList>
            <person name="Morgan W.R."/>
            <person name="Tartar A."/>
        </authorList>
    </citation>
    <scope>NUCLEOTIDE SEQUENCE</scope>
    <source>
        <strain evidence="12">ARSEF 373</strain>
    </source>
</reference>
<dbReference type="GO" id="GO:0045275">
    <property type="term" value="C:respiratory chain complex III"/>
    <property type="evidence" value="ECO:0007669"/>
    <property type="project" value="UniProtKB-UniRule"/>
</dbReference>
<dbReference type="InterPro" id="IPR004205">
    <property type="entry name" value="Cyt_bc1_su8"/>
</dbReference>
<evidence type="ECO:0000256" key="8">
    <source>
        <dbReference type="ARBA" id="ARBA00022989"/>
    </source>
</evidence>
<evidence type="ECO:0000256" key="1">
    <source>
        <dbReference type="ARBA" id="ARBA00004434"/>
    </source>
</evidence>
<reference evidence="12" key="1">
    <citation type="submission" date="2022-11" db="EMBL/GenBank/DDBJ databases">
        <authorList>
            <person name="Morgan W.R."/>
            <person name="Tartar A."/>
        </authorList>
    </citation>
    <scope>NUCLEOTIDE SEQUENCE</scope>
    <source>
        <strain evidence="12">ARSEF 373</strain>
    </source>
</reference>
<keyword evidence="7 11" id="KW-0249">Electron transport</keyword>
<evidence type="ECO:0000256" key="2">
    <source>
        <dbReference type="ARBA" id="ARBA00007668"/>
    </source>
</evidence>
<dbReference type="EMBL" id="DAKRPA010000040">
    <property type="protein sequence ID" value="DBA01881.1"/>
    <property type="molecule type" value="Genomic_DNA"/>
</dbReference>
<dbReference type="Pfam" id="PF02939">
    <property type="entry name" value="UcrQ"/>
    <property type="match status" value="1"/>
</dbReference>
<dbReference type="Proteomes" id="UP001146120">
    <property type="component" value="Unassembled WGS sequence"/>
</dbReference>
<dbReference type="SUPFAM" id="SSF81508">
    <property type="entry name" value="Ubiquinone-binding protein QP-C of cytochrome bc1 complex (Ubiquinol-cytochrome c reductase)"/>
    <property type="match status" value="1"/>
</dbReference>
<keyword evidence="9 11" id="KW-0496">Mitochondrion</keyword>
<keyword evidence="8" id="KW-1133">Transmembrane helix</keyword>
<keyword evidence="13" id="KW-1185">Reference proteome</keyword>
<comment type="similarity">
    <text evidence="2 11">Belongs to the UQCRQ/QCR8 family.</text>
</comment>
<name>A0AAV2Z6C3_9STRA</name>
<accession>A0AAV2Z6C3</accession>
<dbReference type="InterPro" id="IPR036642">
    <property type="entry name" value="Cyt_bc1_su8_sf"/>
</dbReference>
<keyword evidence="4 11" id="KW-0679">Respiratory chain</keyword>
<evidence type="ECO:0000256" key="10">
    <source>
        <dbReference type="ARBA" id="ARBA00023136"/>
    </source>
</evidence>
<evidence type="ECO:0000256" key="6">
    <source>
        <dbReference type="ARBA" id="ARBA00022792"/>
    </source>
</evidence>
<dbReference type="GO" id="GO:0006122">
    <property type="term" value="P:mitochondrial electron transport, ubiquinol to cytochrome c"/>
    <property type="evidence" value="ECO:0007669"/>
    <property type="project" value="UniProtKB-UniRule"/>
</dbReference>
<keyword evidence="10" id="KW-0472">Membrane</keyword>
<keyword evidence="6 11" id="KW-0999">Mitochondrion inner membrane</keyword>
<evidence type="ECO:0000256" key="9">
    <source>
        <dbReference type="ARBA" id="ARBA00023128"/>
    </source>
</evidence>
<keyword evidence="5" id="KW-0812">Transmembrane</keyword>
<evidence type="ECO:0000313" key="12">
    <source>
        <dbReference type="EMBL" id="DBA01881.1"/>
    </source>
</evidence>
<dbReference type="GO" id="GO:0005743">
    <property type="term" value="C:mitochondrial inner membrane"/>
    <property type="evidence" value="ECO:0007669"/>
    <property type="project" value="UniProtKB-SubCell"/>
</dbReference>
<gene>
    <name evidence="12" type="ORF">N0F65_006029</name>
</gene>
<evidence type="ECO:0000313" key="13">
    <source>
        <dbReference type="Proteomes" id="UP001146120"/>
    </source>
</evidence>
<comment type="subcellular location">
    <subcellularLocation>
        <location evidence="1 11">Mitochondrion inner membrane</location>
        <topology evidence="1 11">Single-pass membrane protein</topology>
    </subcellularLocation>
</comment>
<evidence type="ECO:0000256" key="4">
    <source>
        <dbReference type="ARBA" id="ARBA00022660"/>
    </source>
</evidence>
<evidence type="ECO:0000256" key="11">
    <source>
        <dbReference type="RuleBase" id="RU368118"/>
    </source>
</evidence>
<evidence type="ECO:0000256" key="5">
    <source>
        <dbReference type="ARBA" id="ARBA00022692"/>
    </source>
</evidence>
<keyword evidence="3 11" id="KW-0813">Transport</keyword>
<comment type="caution">
    <text evidence="12">The sequence shown here is derived from an EMBL/GenBank/DDBJ whole genome shotgun (WGS) entry which is preliminary data.</text>
</comment>
<proteinExistence type="inferred from homology"/>